<dbReference type="Proteomes" id="UP001558652">
    <property type="component" value="Unassembled WGS sequence"/>
</dbReference>
<gene>
    <name evidence="1" type="ORF">AAG570_006812</name>
</gene>
<name>A0ABD0YV54_9HEMI</name>
<evidence type="ECO:0000313" key="1">
    <source>
        <dbReference type="EMBL" id="KAL1139835.1"/>
    </source>
</evidence>
<sequence>MKLATRVRIQLKVSIAVAFALIRRKPLHKSAKEYAKEEQEKYLKYWQNCKATQQIQDVCASQEDSGFESGKMTNEKIDNHIVSSSIFRPVTHSSDTNFLLTKSLESVLKYVRKQITENAEETFSKWQGSILEHLFSILKKVLNIGFCTDLIVSLIQDILNRLWETSDGNKNVEWEYQCLILADLCNNELICGEILNFLSEKLNELVVHLQYRVTNCVHTLDIFPLALEDICEPNIR</sequence>
<comment type="caution">
    <text evidence="1">The sequence shown here is derived from an EMBL/GenBank/DDBJ whole genome shotgun (WGS) entry which is preliminary data.</text>
</comment>
<organism evidence="1 2">
    <name type="scientific">Ranatra chinensis</name>
    <dbReference type="NCBI Taxonomy" id="642074"/>
    <lineage>
        <taxon>Eukaryota</taxon>
        <taxon>Metazoa</taxon>
        <taxon>Ecdysozoa</taxon>
        <taxon>Arthropoda</taxon>
        <taxon>Hexapoda</taxon>
        <taxon>Insecta</taxon>
        <taxon>Pterygota</taxon>
        <taxon>Neoptera</taxon>
        <taxon>Paraneoptera</taxon>
        <taxon>Hemiptera</taxon>
        <taxon>Heteroptera</taxon>
        <taxon>Panheteroptera</taxon>
        <taxon>Nepomorpha</taxon>
        <taxon>Nepidae</taxon>
        <taxon>Ranatrinae</taxon>
        <taxon>Ranatra</taxon>
    </lineage>
</organism>
<reference evidence="1 2" key="1">
    <citation type="submission" date="2024-07" db="EMBL/GenBank/DDBJ databases">
        <title>Chromosome-level genome assembly of the water stick insect Ranatra chinensis (Heteroptera: Nepidae).</title>
        <authorList>
            <person name="Liu X."/>
        </authorList>
    </citation>
    <scope>NUCLEOTIDE SEQUENCE [LARGE SCALE GENOMIC DNA]</scope>
    <source>
        <strain evidence="1">Cailab_2021Rc</strain>
        <tissue evidence="1">Muscle</tissue>
    </source>
</reference>
<proteinExistence type="predicted"/>
<accession>A0ABD0YV54</accession>
<evidence type="ECO:0000313" key="2">
    <source>
        <dbReference type="Proteomes" id="UP001558652"/>
    </source>
</evidence>
<dbReference type="EMBL" id="JBFDAA010000002">
    <property type="protein sequence ID" value="KAL1139835.1"/>
    <property type="molecule type" value="Genomic_DNA"/>
</dbReference>
<dbReference type="AlphaFoldDB" id="A0ABD0YV54"/>
<protein>
    <submittedName>
        <fullName evidence="1">Uncharacterized protein</fullName>
    </submittedName>
</protein>
<keyword evidence="2" id="KW-1185">Reference proteome</keyword>